<dbReference type="InterPro" id="IPR035396">
    <property type="entry name" value="Bac_rhamnosid6H"/>
</dbReference>
<dbReference type="SUPFAM" id="SSF48208">
    <property type="entry name" value="Six-hairpin glycosidases"/>
    <property type="match status" value="1"/>
</dbReference>
<protein>
    <recommendedName>
        <fullName evidence="2">alpha-L-rhamnosidase</fullName>
        <ecNumber evidence="2">3.2.1.40</ecNumber>
    </recommendedName>
</protein>
<dbReference type="InterPro" id="IPR013737">
    <property type="entry name" value="Bac_rhamnosid_N"/>
</dbReference>
<dbReference type="InterPro" id="IPR016007">
    <property type="entry name" value="Alpha_rhamnosid"/>
</dbReference>
<feature type="domain" description="Alpha-L-rhamnosidase six-hairpin glycosidase" evidence="7">
    <location>
        <begin position="452"/>
        <end position="790"/>
    </location>
</feature>
<accession>A0A5N6X2A9</accession>
<dbReference type="Pfam" id="PF25788">
    <property type="entry name" value="Ig_Rha78A_N"/>
    <property type="match status" value="1"/>
</dbReference>
<dbReference type="Gene3D" id="2.60.420.10">
    <property type="entry name" value="Maltose phosphorylase, domain 3"/>
    <property type="match status" value="1"/>
</dbReference>
<dbReference type="Pfam" id="PF08531">
    <property type="entry name" value="Bac_rhamnosid_N"/>
    <property type="match status" value="1"/>
</dbReference>
<evidence type="ECO:0000259" key="5">
    <source>
        <dbReference type="Pfam" id="PF05592"/>
    </source>
</evidence>
<dbReference type="EC" id="3.2.1.40" evidence="2"/>
<dbReference type="InterPro" id="IPR035398">
    <property type="entry name" value="Bac_rhamnosid_C"/>
</dbReference>
<reference evidence="10" key="1">
    <citation type="submission" date="2019-04" db="EMBL/GenBank/DDBJ databases">
        <title>Friends and foes A comparative genomics studyof 23 Aspergillus species from section Flavi.</title>
        <authorList>
            <consortium name="DOE Joint Genome Institute"/>
            <person name="Kjaerbolling I."/>
            <person name="Vesth T."/>
            <person name="Frisvad J.C."/>
            <person name="Nybo J.L."/>
            <person name="Theobald S."/>
            <person name="Kildgaard S."/>
            <person name="Isbrandt T."/>
            <person name="Kuo A."/>
            <person name="Sato A."/>
            <person name="Lyhne E.K."/>
            <person name="Kogle M.E."/>
            <person name="Wiebenga A."/>
            <person name="Kun R.S."/>
            <person name="Lubbers R.J."/>
            <person name="Makela M.R."/>
            <person name="Barry K."/>
            <person name="Chovatia M."/>
            <person name="Clum A."/>
            <person name="Daum C."/>
            <person name="Haridas S."/>
            <person name="He G."/>
            <person name="LaButti K."/>
            <person name="Lipzen A."/>
            <person name="Mondo S."/>
            <person name="Riley R."/>
            <person name="Salamov A."/>
            <person name="Simmons B.A."/>
            <person name="Magnuson J.K."/>
            <person name="Henrissat B."/>
            <person name="Mortensen U.H."/>
            <person name="Larsen T.O."/>
            <person name="Devries R.P."/>
            <person name="Grigoriev I.V."/>
            <person name="Machida M."/>
            <person name="Baker S.E."/>
            <person name="Andersen M.R."/>
        </authorList>
    </citation>
    <scope>NUCLEOTIDE SEQUENCE [LARGE SCALE GENOMIC DNA]</scope>
    <source>
        <strain evidence="10">CBS 130017</strain>
    </source>
</reference>
<dbReference type="Gene3D" id="2.60.120.260">
    <property type="entry name" value="Galactose-binding domain-like"/>
    <property type="match status" value="2"/>
</dbReference>
<dbReference type="Gene3D" id="1.50.10.10">
    <property type="match status" value="1"/>
</dbReference>
<dbReference type="Gene3D" id="2.60.40.10">
    <property type="entry name" value="Immunoglobulins"/>
    <property type="match status" value="1"/>
</dbReference>
<evidence type="ECO:0000256" key="3">
    <source>
        <dbReference type="ARBA" id="ARBA00022801"/>
    </source>
</evidence>
<dbReference type="Pfam" id="PF05592">
    <property type="entry name" value="Bac_rhamnosid"/>
    <property type="match status" value="1"/>
</dbReference>
<feature type="signal peptide" evidence="4">
    <location>
        <begin position="1"/>
        <end position="16"/>
    </location>
</feature>
<keyword evidence="10" id="KW-1185">Reference proteome</keyword>
<dbReference type="GO" id="GO:0005975">
    <property type="term" value="P:carbohydrate metabolic process"/>
    <property type="evidence" value="ECO:0007669"/>
    <property type="project" value="InterPro"/>
</dbReference>
<evidence type="ECO:0000259" key="8">
    <source>
        <dbReference type="Pfam" id="PF17390"/>
    </source>
</evidence>
<name>A0A5N6X2A9_9EURO</name>
<evidence type="ECO:0000313" key="10">
    <source>
        <dbReference type="Proteomes" id="UP000325945"/>
    </source>
</evidence>
<dbReference type="InterPro" id="IPR008928">
    <property type="entry name" value="6-hairpin_glycosidase_sf"/>
</dbReference>
<feature type="domain" description="Bacterial alpha-L-rhamnosidase N-terminal" evidence="6">
    <location>
        <begin position="162"/>
        <end position="339"/>
    </location>
</feature>
<dbReference type="PIRSF" id="PIRSF010631">
    <property type="entry name" value="A-rhamnsds"/>
    <property type="match status" value="1"/>
</dbReference>
<dbReference type="AlphaFoldDB" id="A0A5N6X2A9"/>
<dbReference type="InterPro" id="IPR013783">
    <property type="entry name" value="Ig-like_fold"/>
</dbReference>
<dbReference type="Pfam" id="PF17390">
    <property type="entry name" value="Bac_rhamnosid_C"/>
    <property type="match status" value="1"/>
</dbReference>
<evidence type="ECO:0000256" key="2">
    <source>
        <dbReference type="ARBA" id="ARBA00012652"/>
    </source>
</evidence>
<dbReference type="Proteomes" id="UP000325945">
    <property type="component" value="Unassembled WGS sequence"/>
</dbReference>
<evidence type="ECO:0000259" key="7">
    <source>
        <dbReference type="Pfam" id="PF17389"/>
    </source>
</evidence>
<sequence length="902" mass="99279">MKLLPLLAGVLPLVSSLQVELGSLRTEGVSNPLGIHSSSSNLSWRLLSDLRNDTQTAYQVQAASSPGLLEKPDLWDSGKVASARPFTVYDGKQLMSRQEVYWRLRTWDVNDEVSSWSEVGSFEMGLLHTSDWIADWITNTQSKTGVNSLPIFAKEFELPCSPEKARLYITGLGVYHAEINGESISSEILGPGYSTVNRTVWYRTHDVTSMLQSGSNVIGVELGKGTYDAEKGLNNRYMKFTLTPKPLLARSQLEYTCSHSNNGTQSVLSDATWLTTVDGPQLESAWYGGEEYDARRVIANWSSINGDRSGWQYANVSTGPVDTAGGLINPVAPPIQITQRISPVSVTQVGSQWVFDFGVNYAGLYTFTMNGTGLAGTRIVFYPAENITAAGVPDQTSTSSPIFDGYTIAGLEVESFTPKFMYHGNQYIGVNTTWKPNVSDMTGLVARAANEESSTLSTSNSLFNQIHQIIQRSVQSNMYSVLTDCPTREKLGWVEQDHLAFETVVRSYDIQAYGHDLCRTIAESQVQWGPSGMLPSTAPEYAVFIATSSKYRKDPNWGNTLSLFALELYKYYGDKSVLSDHYTIMDQYMAYLKTRQINSTMFIINDGGLGDWEGIDSTTPTGLTSTYAYQQAAASMKEIAEILGNRTISREWAHLEANIRSSFHQMWFNTSGGTPHYSVNNQATNALALDMGAVPAQYEAEVFQSLLDALAAADWHFTVGEIALPALFRVLMARNRNDVLYKLMNQRTATSYGYQIEHGATSLWEKWDGKDSSVGSLNHFMMGFGDMWLQRLSGLAPSRGSTMWDTIDYAPIIEGDLTSATSSYRTPSGYANASWHLDGSILTYDIVVPVGSKGIVSLNATAVKEGGRELKRGEYGVISMENRGEATVIEVGSGSYSFTATV</sequence>
<feature type="chain" id="PRO_5024915361" description="alpha-L-rhamnosidase" evidence="4">
    <location>
        <begin position="17"/>
        <end position="902"/>
    </location>
</feature>
<evidence type="ECO:0000256" key="1">
    <source>
        <dbReference type="ARBA" id="ARBA00001445"/>
    </source>
</evidence>
<keyword evidence="3" id="KW-0378">Hydrolase</keyword>
<evidence type="ECO:0000256" key="4">
    <source>
        <dbReference type="SAM" id="SignalP"/>
    </source>
</evidence>
<dbReference type="InterPro" id="IPR008902">
    <property type="entry name" value="Rhamnosid_concanavalin"/>
</dbReference>
<proteinExistence type="predicted"/>
<organism evidence="9 10">
    <name type="scientific">Aspergillus sergii</name>
    <dbReference type="NCBI Taxonomy" id="1034303"/>
    <lineage>
        <taxon>Eukaryota</taxon>
        <taxon>Fungi</taxon>
        <taxon>Dikarya</taxon>
        <taxon>Ascomycota</taxon>
        <taxon>Pezizomycotina</taxon>
        <taxon>Eurotiomycetes</taxon>
        <taxon>Eurotiomycetidae</taxon>
        <taxon>Eurotiales</taxon>
        <taxon>Aspergillaceae</taxon>
        <taxon>Aspergillus</taxon>
        <taxon>Aspergillus subgen. Circumdati</taxon>
    </lineage>
</organism>
<dbReference type="GO" id="GO:0030596">
    <property type="term" value="F:alpha-L-rhamnosidase activity"/>
    <property type="evidence" value="ECO:0007669"/>
    <property type="project" value="UniProtKB-EC"/>
</dbReference>
<dbReference type="PANTHER" id="PTHR33307">
    <property type="entry name" value="ALPHA-RHAMNOSIDASE (EUROFUNG)"/>
    <property type="match status" value="1"/>
</dbReference>
<evidence type="ECO:0000259" key="6">
    <source>
        <dbReference type="Pfam" id="PF08531"/>
    </source>
</evidence>
<feature type="domain" description="Alpha-L-rhamnosidase C-terminal" evidence="8">
    <location>
        <begin position="803"/>
        <end position="868"/>
    </location>
</feature>
<gene>
    <name evidence="9" type="ORF">BDV39DRAFT_205454</name>
</gene>
<dbReference type="InterPro" id="IPR012341">
    <property type="entry name" value="6hp_glycosidase-like_sf"/>
</dbReference>
<dbReference type="PANTHER" id="PTHR33307:SF11">
    <property type="entry name" value="ALPHA-L-RHAMNOSIDASE"/>
    <property type="match status" value="1"/>
</dbReference>
<dbReference type="EMBL" id="ML741795">
    <property type="protein sequence ID" value="KAE8327043.1"/>
    <property type="molecule type" value="Genomic_DNA"/>
</dbReference>
<keyword evidence="4" id="KW-0732">Signal</keyword>
<evidence type="ECO:0000313" key="9">
    <source>
        <dbReference type="EMBL" id="KAE8327043.1"/>
    </source>
</evidence>
<feature type="domain" description="Alpha-L-rhamnosidase concanavalin-like" evidence="5">
    <location>
        <begin position="351"/>
        <end position="445"/>
    </location>
</feature>
<dbReference type="Pfam" id="PF17389">
    <property type="entry name" value="Bac_rhamnosid6H"/>
    <property type="match status" value="1"/>
</dbReference>
<comment type="catalytic activity">
    <reaction evidence="1">
        <text>Hydrolysis of terminal non-reducing alpha-L-rhamnose residues in alpha-L-rhamnosides.</text>
        <dbReference type="EC" id="3.2.1.40"/>
    </reaction>
</comment>